<dbReference type="Pfam" id="PF04505">
    <property type="entry name" value="CD225"/>
    <property type="match status" value="1"/>
</dbReference>
<dbReference type="GeneTree" id="ENSGT00940000162372"/>
<accession>A0A3B4T537</accession>
<evidence type="ECO:0000256" key="4">
    <source>
        <dbReference type="ARBA" id="ARBA00022989"/>
    </source>
</evidence>
<keyword evidence="3 6" id="KW-0812">Transmembrane</keyword>
<reference evidence="8" key="2">
    <citation type="submission" date="2025-09" db="UniProtKB">
        <authorList>
            <consortium name="Ensembl"/>
        </authorList>
    </citation>
    <scope>IDENTIFICATION</scope>
</reference>
<keyword evidence="5 6" id="KW-0472">Membrane</keyword>
<evidence type="ECO:0000256" key="7">
    <source>
        <dbReference type="SAM" id="SignalP"/>
    </source>
</evidence>
<keyword evidence="4 6" id="KW-1133">Transmembrane helix</keyword>
<keyword evidence="7" id="KW-0732">Signal</keyword>
<dbReference type="PANTHER" id="PTHR14948">
    <property type="entry name" value="NG5"/>
    <property type="match status" value="1"/>
</dbReference>
<dbReference type="AlphaFoldDB" id="A0A3B4T537"/>
<evidence type="ECO:0000313" key="9">
    <source>
        <dbReference type="Proteomes" id="UP000261420"/>
    </source>
</evidence>
<dbReference type="PANTHER" id="PTHR14948:SF19">
    <property type="entry name" value="TRANSMEMBRANE PROTEIN 233"/>
    <property type="match status" value="1"/>
</dbReference>
<dbReference type="InterPro" id="IPR051423">
    <property type="entry name" value="CD225/Dispanin"/>
</dbReference>
<protein>
    <submittedName>
        <fullName evidence="8">Transmembrane protein 233</fullName>
    </submittedName>
</protein>
<feature type="chain" id="PRO_5017189567" evidence="7">
    <location>
        <begin position="17"/>
        <end position="187"/>
    </location>
</feature>
<evidence type="ECO:0000313" key="8">
    <source>
        <dbReference type="Ensembl" id="ENSSDUP00000001258.1"/>
    </source>
</evidence>
<dbReference type="Ensembl" id="ENSSDUT00000001310.1">
    <property type="protein sequence ID" value="ENSSDUP00000001258.1"/>
    <property type="gene ID" value="ENSSDUG00000001006.1"/>
</dbReference>
<evidence type="ECO:0000256" key="3">
    <source>
        <dbReference type="ARBA" id="ARBA00022692"/>
    </source>
</evidence>
<comment type="similarity">
    <text evidence="2">Belongs to the CD225/Dispanin family.</text>
</comment>
<comment type="subcellular location">
    <subcellularLocation>
        <location evidence="1">Membrane</location>
    </subcellularLocation>
</comment>
<feature type="signal peptide" evidence="7">
    <location>
        <begin position="1"/>
        <end position="16"/>
    </location>
</feature>
<organism evidence="8 9">
    <name type="scientific">Seriola dumerili</name>
    <name type="common">Greater amberjack</name>
    <name type="synonym">Caranx dumerili</name>
    <dbReference type="NCBI Taxonomy" id="41447"/>
    <lineage>
        <taxon>Eukaryota</taxon>
        <taxon>Metazoa</taxon>
        <taxon>Chordata</taxon>
        <taxon>Craniata</taxon>
        <taxon>Vertebrata</taxon>
        <taxon>Euteleostomi</taxon>
        <taxon>Actinopterygii</taxon>
        <taxon>Neopterygii</taxon>
        <taxon>Teleostei</taxon>
        <taxon>Neoteleostei</taxon>
        <taxon>Acanthomorphata</taxon>
        <taxon>Carangaria</taxon>
        <taxon>Carangiformes</taxon>
        <taxon>Carangidae</taxon>
        <taxon>Seriola</taxon>
    </lineage>
</organism>
<keyword evidence="9" id="KW-1185">Reference proteome</keyword>
<evidence type="ECO:0000256" key="2">
    <source>
        <dbReference type="ARBA" id="ARBA00006843"/>
    </source>
</evidence>
<evidence type="ECO:0000256" key="5">
    <source>
        <dbReference type="ARBA" id="ARBA00023136"/>
    </source>
</evidence>
<sequence>MSLCWLISLFHHHCSAASPALPPASPLLPSPASRSPSPSVSLRFCFASLLSLSQGGTPQPVMNTKPSLQGSSDLVKNGEAQEIPPLRNYLCLTMFTCFCPAWPINIVALVFSVLSYDEQDYDGSKRLGRKALHMGIVSFIIGLMIITAYTIVHFTTVRIHHINDAKFNRRILRFQVSCPSTACGVTS</sequence>
<proteinExistence type="inferred from homology"/>
<evidence type="ECO:0000256" key="1">
    <source>
        <dbReference type="ARBA" id="ARBA00004370"/>
    </source>
</evidence>
<reference evidence="8" key="1">
    <citation type="submission" date="2025-08" db="UniProtKB">
        <authorList>
            <consortium name="Ensembl"/>
        </authorList>
    </citation>
    <scope>IDENTIFICATION</scope>
</reference>
<dbReference type="InterPro" id="IPR007593">
    <property type="entry name" value="CD225/Dispanin_fam"/>
</dbReference>
<name>A0A3B4T537_SERDU</name>
<evidence type="ECO:0000256" key="6">
    <source>
        <dbReference type="SAM" id="Phobius"/>
    </source>
</evidence>
<dbReference type="Proteomes" id="UP000261420">
    <property type="component" value="Unplaced"/>
</dbReference>
<feature type="transmembrane region" description="Helical" evidence="6">
    <location>
        <begin position="89"/>
        <end position="111"/>
    </location>
</feature>
<feature type="transmembrane region" description="Helical" evidence="6">
    <location>
        <begin position="131"/>
        <end position="152"/>
    </location>
</feature>
<dbReference type="GO" id="GO:0016020">
    <property type="term" value="C:membrane"/>
    <property type="evidence" value="ECO:0007669"/>
    <property type="project" value="UniProtKB-SubCell"/>
</dbReference>